<evidence type="ECO:0000313" key="1">
    <source>
        <dbReference type="EMBL" id="KAJ1949791.1"/>
    </source>
</evidence>
<sequence>MEHTYPVETGNLLSLQAEHDLAMLEYGTVATSSSTRLPSNTDSADIDPEAYLQWTHVKNELVWLIRSATPIVISSTSQLLIMVPLLAAVGRLGTVALASMNLAGLYAGLCGVTPLAGIAMALDTFCSQSFTATKDKRILGVLLQRALLIGLAIMTLIYPLWWYSKYVFEMFGVPEEVAEVTGRLLRIYFFGIALLISYEFLRSFLFAQGIRKFALIAQSIGLAVGWTLTWLLVGNPSTSVGIIGVAFVVLGVAGTFSAVTIFYIAKVDGYQCWGGWSRAALRDWMPLLKLSVAGAIVSFLETLSVSSIDLASMFMGAQTMAAQAVLSMLMTSTWVMGTGFSVAACNRVGNHLGSGLPNRAKLAVLAATLLSAIAFGALALVFICYRTSLPYIFSEDGEVIEILATHIPWAAIAGAMQGINMALNGVLRGQGRQKMIAQIRFLSFVLVGVPVSVLAIFVFKWMLAGLWLGLVVCLATVLAIQINVIMTTDWAKEVIACQKRVTATVNTSHEVDAVLDNGENAEPLL</sequence>
<organism evidence="1 2">
    <name type="scientific">Linderina macrospora</name>
    <dbReference type="NCBI Taxonomy" id="4868"/>
    <lineage>
        <taxon>Eukaryota</taxon>
        <taxon>Fungi</taxon>
        <taxon>Fungi incertae sedis</taxon>
        <taxon>Zoopagomycota</taxon>
        <taxon>Kickxellomycotina</taxon>
        <taxon>Kickxellomycetes</taxon>
        <taxon>Kickxellales</taxon>
        <taxon>Kickxellaceae</taxon>
        <taxon>Linderina</taxon>
    </lineage>
</organism>
<comment type="caution">
    <text evidence="1">The sequence shown here is derived from an EMBL/GenBank/DDBJ whole genome shotgun (WGS) entry which is preliminary data.</text>
</comment>
<protein>
    <submittedName>
        <fullName evidence="1">Ethionine resistance protein</fullName>
    </submittedName>
</protein>
<reference evidence="1" key="1">
    <citation type="submission" date="2022-07" db="EMBL/GenBank/DDBJ databases">
        <title>Phylogenomic reconstructions and comparative analyses of Kickxellomycotina fungi.</title>
        <authorList>
            <person name="Reynolds N.K."/>
            <person name="Stajich J.E."/>
            <person name="Barry K."/>
            <person name="Grigoriev I.V."/>
            <person name="Crous P."/>
            <person name="Smith M.E."/>
        </authorList>
    </citation>
    <scope>NUCLEOTIDE SEQUENCE</scope>
    <source>
        <strain evidence="1">NRRL 5244</strain>
    </source>
</reference>
<keyword evidence="2" id="KW-1185">Reference proteome</keyword>
<dbReference type="EMBL" id="JANBPW010000360">
    <property type="protein sequence ID" value="KAJ1949791.1"/>
    <property type="molecule type" value="Genomic_DNA"/>
</dbReference>
<evidence type="ECO:0000313" key="2">
    <source>
        <dbReference type="Proteomes" id="UP001150603"/>
    </source>
</evidence>
<name>A0ACC1JFH3_9FUNG</name>
<gene>
    <name evidence="1" type="primary">ERC1_1</name>
    <name evidence="1" type="ORF">FBU59_000987</name>
</gene>
<proteinExistence type="predicted"/>
<dbReference type="Proteomes" id="UP001150603">
    <property type="component" value="Unassembled WGS sequence"/>
</dbReference>
<accession>A0ACC1JFH3</accession>